<name>A0A1L8CSH9_9THEO</name>
<gene>
    <name evidence="4" type="ORF">cpu_03240</name>
</gene>
<dbReference type="PRINTS" id="PR00455">
    <property type="entry name" value="HTHTETR"/>
</dbReference>
<evidence type="ECO:0000256" key="1">
    <source>
        <dbReference type="ARBA" id="ARBA00023125"/>
    </source>
</evidence>
<protein>
    <submittedName>
        <fullName evidence="4">TetR family transcriptional regulator</fullName>
    </submittedName>
</protein>
<dbReference type="AlphaFoldDB" id="A0A1L8CSH9"/>
<dbReference type="EMBL" id="BDJK01000006">
    <property type="protein sequence ID" value="GAV21814.1"/>
    <property type="molecule type" value="Genomic_DNA"/>
</dbReference>
<dbReference type="STRING" id="870242.cpu_03240"/>
<evidence type="ECO:0000313" key="5">
    <source>
        <dbReference type="Proteomes" id="UP000187485"/>
    </source>
</evidence>
<dbReference type="Gene3D" id="1.10.357.10">
    <property type="entry name" value="Tetracycline Repressor, domain 2"/>
    <property type="match status" value="1"/>
</dbReference>
<comment type="caution">
    <text evidence="4">The sequence shown here is derived from an EMBL/GenBank/DDBJ whole genome shotgun (WGS) entry which is preliminary data.</text>
</comment>
<dbReference type="OrthoDB" id="9812484at2"/>
<evidence type="ECO:0000256" key="2">
    <source>
        <dbReference type="PROSITE-ProRule" id="PRU00335"/>
    </source>
</evidence>
<dbReference type="Pfam" id="PF00440">
    <property type="entry name" value="TetR_N"/>
    <property type="match status" value="1"/>
</dbReference>
<dbReference type="PROSITE" id="PS01081">
    <property type="entry name" value="HTH_TETR_1"/>
    <property type="match status" value="1"/>
</dbReference>
<accession>A0A1L8CSH9</accession>
<dbReference type="PROSITE" id="PS50977">
    <property type="entry name" value="HTH_TETR_2"/>
    <property type="match status" value="1"/>
</dbReference>
<keyword evidence="1 2" id="KW-0238">DNA-binding</keyword>
<reference evidence="5" key="1">
    <citation type="submission" date="2016-12" db="EMBL/GenBank/DDBJ databases">
        <title>Draft Genome Sequences od Carboxydothermus pertinax and islandicus, Hydrogenogenic Carboxydotrophic Bacteria.</title>
        <authorList>
            <person name="Fukuyama Y."/>
            <person name="Ohmae K."/>
            <person name="Yoneda Y."/>
            <person name="Yoshida T."/>
            <person name="Sako Y."/>
        </authorList>
    </citation>
    <scope>NUCLEOTIDE SEQUENCE [LARGE SCALE GENOMIC DNA]</scope>
    <source>
        <strain evidence="5">Ug1</strain>
    </source>
</reference>
<keyword evidence="5" id="KW-1185">Reference proteome</keyword>
<evidence type="ECO:0000313" key="4">
    <source>
        <dbReference type="EMBL" id="GAV21814.1"/>
    </source>
</evidence>
<feature type="DNA-binding region" description="H-T-H motif" evidence="2">
    <location>
        <begin position="31"/>
        <end position="50"/>
    </location>
</feature>
<dbReference type="Proteomes" id="UP000187485">
    <property type="component" value="Unassembled WGS sequence"/>
</dbReference>
<sequence length="193" mass="21763">MAKKTPETEIKQKIYLSARKLFVEKGYHRTSIPDIVKDAGVSIGAIYHHFSSKEELARVIHEDAVESFLSRYQLYVDSQRTALGKIRGFVELMLSWADEDLITVNYLLHARPKEILDCNFTICTAEGLEAVKKIVEFGQKEGTFKDADQILLAAFISGPVMRLIELKTDGIITQPLSSIIDTTTQLIFDALKK</sequence>
<dbReference type="InterPro" id="IPR001647">
    <property type="entry name" value="HTH_TetR"/>
</dbReference>
<proteinExistence type="predicted"/>
<dbReference type="PANTHER" id="PTHR43479">
    <property type="entry name" value="ACREF/ENVCD OPERON REPRESSOR-RELATED"/>
    <property type="match status" value="1"/>
</dbReference>
<dbReference type="RefSeq" id="WP_075858265.1">
    <property type="nucleotide sequence ID" value="NZ_BDJK01000006.1"/>
</dbReference>
<dbReference type="SUPFAM" id="SSF46689">
    <property type="entry name" value="Homeodomain-like"/>
    <property type="match status" value="1"/>
</dbReference>
<dbReference type="InterPro" id="IPR050624">
    <property type="entry name" value="HTH-type_Tx_Regulator"/>
</dbReference>
<dbReference type="GO" id="GO:0003677">
    <property type="term" value="F:DNA binding"/>
    <property type="evidence" value="ECO:0007669"/>
    <property type="project" value="UniProtKB-UniRule"/>
</dbReference>
<dbReference type="InterPro" id="IPR023772">
    <property type="entry name" value="DNA-bd_HTH_TetR-type_CS"/>
</dbReference>
<organism evidence="4 5">
    <name type="scientific">Carboxydothermus pertinax</name>
    <dbReference type="NCBI Taxonomy" id="870242"/>
    <lineage>
        <taxon>Bacteria</taxon>
        <taxon>Bacillati</taxon>
        <taxon>Bacillota</taxon>
        <taxon>Clostridia</taxon>
        <taxon>Thermoanaerobacterales</taxon>
        <taxon>Thermoanaerobacteraceae</taxon>
        <taxon>Carboxydothermus</taxon>
    </lineage>
</organism>
<evidence type="ECO:0000259" key="3">
    <source>
        <dbReference type="PROSITE" id="PS50977"/>
    </source>
</evidence>
<dbReference type="PANTHER" id="PTHR43479:SF11">
    <property type="entry name" value="ACREF_ENVCD OPERON REPRESSOR-RELATED"/>
    <property type="match status" value="1"/>
</dbReference>
<dbReference type="InterPro" id="IPR009057">
    <property type="entry name" value="Homeodomain-like_sf"/>
</dbReference>
<feature type="domain" description="HTH tetR-type" evidence="3">
    <location>
        <begin position="8"/>
        <end position="68"/>
    </location>
</feature>